<dbReference type="InterPro" id="IPR018114">
    <property type="entry name" value="TRYPSIN_HIS"/>
</dbReference>
<evidence type="ECO:0000313" key="5">
    <source>
        <dbReference type="EMBL" id="KAI1699018.1"/>
    </source>
</evidence>
<name>A0AAD4MMB2_9BILA</name>
<evidence type="ECO:0000259" key="4">
    <source>
        <dbReference type="PROSITE" id="PS50240"/>
    </source>
</evidence>
<dbReference type="GO" id="GO:0004252">
    <property type="term" value="F:serine-type endopeptidase activity"/>
    <property type="evidence" value="ECO:0007669"/>
    <property type="project" value="InterPro"/>
</dbReference>
<dbReference type="InterPro" id="IPR001314">
    <property type="entry name" value="Peptidase_S1A"/>
</dbReference>
<dbReference type="InterPro" id="IPR009003">
    <property type="entry name" value="Peptidase_S1_PA"/>
</dbReference>
<keyword evidence="2" id="KW-0645">Protease</keyword>
<comment type="caution">
    <text evidence="5">The sequence shown here is derived from an EMBL/GenBank/DDBJ whole genome shotgun (WGS) entry which is preliminary data.</text>
</comment>
<reference evidence="5" key="1">
    <citation type="submission" date="2022-01" db="EMBL/GenBank/DDBJ databases">
        <title>Genome Sequence Resource for Two Populations of Ditylenchus destructor, the Migratory Endoparasitic Phytonematode.</title>
        <authorList>
            <person name="Zhang H."/>
            <person name="Lin R."/>
            <person name="Xie B."/>
        </authorList>
    </citation>
    <scope>NUCLEOTIDE SEQUENCE</scope>
    <source>
        <strain evidence="5">BazhouSP</strain>
    </source>
</reference>
<keyword evidence="2" id="KW-0720">Serine protease</keyword>
<dbReference type="PRINTS" id="PR00722">
    <property type="entry name" value="CHYMOTRYPSIN"/>
</dbReference>
<organism evidence="5 6">
    <name type="scientific">Ditylenchus destructor</name>
    <dbReference type="NCBI Taxonomy" id="166010"/>
    <lineage>
        <taxon>Eukaryota</taxon>
        <taxon>Metazoa</taxon>
        <taxon>Ecdysozoa</taxon>
        <taxon>Nematoda</taxon>
        <taxon>Chromadorea</taxon>
        <taxon>Rhabditida</taxon>
        <taxon>Tylenchina</taxon>
        <taxon>Tylenchomorpha</taxon>
        <taxon>Sphaerularioidea</taxon>
        <taxon>Anguinidae</taxon>
        <taxon>Anguininae</taxon>
        <taxon>Ditylenchus</taxon>
    </lineage>
</organism>
<dbReference type="SMART" id="SM00020">
    <property type="entry name" value="Tryp_SPc"/>
    <property type="match status" value="1"/>
</dbReference>
<keyword evidence="1" id="KW-1015">Disulfide bond</keyword>
<dbReference type="CDD" id="cd00190">
    <property type="entry name" value="Tryp_SPc"/>
    <property type="match status" value="1"/>
</dbReference>
<dbReference type="Pfam" id="PF00089">
    <property type="entry name" value="Trypsin"/>
    <property type="match status" value="1"/>
</dbReference>
<gene>
    <name evidence="5" type="ORF">DdX_17579</name>
</gene>
<dbReference type="InterPro" id="IPR001254">
    <property type="entry name" value="Trypsin_dom"/>
</dbReference>
<dbReference type="Proteomes" id="UP001201812">
    <property type="component" value="Unassembled WGS sequence"/>
</dbReference>
<evidence type="ECO:0000256" key="3">
    <source>
        <dbReference type="SAM" id="SignalP"/>
    </source>
</evidence>
<dbReference type="Gene3D" id="2.40.10.10">
    <property type="entry name" value="Trypsin-like serine proteases"/>
    <property type="match status" value="1"/>
</dbReference>
<dbReference type="PROSITE" id="PS50240">
    <property type="entry name" value="TRYPSIN_DOM"/>
    <property type="match status" value="1"/>
</dbReference>
<dbReference type="PANTHER" id="PTHR24253:SF153">
    <property type="entry name" value="SERINE PROTEASE HEPSIN"/>
    <property type="match status" value="1"/>
</dbReference>
<dbReference type="PROSITE" id="PS00135">
    <property type="entry name" value="TRYPSIN_SER"/>
    <property type="match status" value="1"/>
</dbReference>
<dbReference type="InterPro" id="IPR033116">
    <property type="entry name" value="TRYPSIN_SER"/>
</dbReference>
<protein>
    <submittedName>
        <fullName evidence="5">Trypsin domain-containing protein</fullName>
    </submittedName>
</protein>
<dbReference type="AlphaFoldDB" id="A0AAD4MMB2"/>
<feature type="signal peptide" evidence="3">
    <location>
        <begin position="1"/>
        <end position="25"/>
    </location>
</feature>
<dbReference type="PROSITE" id="PS00134">
    <property type="entry name" value="TRYPSIN_HIS"/>
    <property type="match status" value="1"/>
</dbReference>
<dbReference type="GO" id="GO:0006508">
    <property type="term" value="P:proteolysis"/>
    <property type="evidence" value="ECO:0007669"/>
    <property type="project" value="UniProtKB-KW"/>
</dbReference>
<dbReference type="FunFam" id="2.40.10.10:FF:000068">
    <property type="entry name" value="transmembrane protease serine 2"/>
    <property type="match status" value="1"/>
</dbReference>
<accession>A0AAD4MMB2</accession>
<keyword evidence="6" id="KW-1185">Reference proteome</keyword>
<evidence type="ECO:0000313" key="6">
    <source>
        <dbReference type="Proteomes" id="UP001201812"/>
    </source>
</evidence>
<proteinExistence type="predicted"/>
<dbReference type="InterPro" id="IPR043504">
    <property type="entry name" value="Peptidase_S1_PA_chymotrypsin"/>
</dbReference>
<evidence type="ECO:0000256" key="2">
    <source>
        <dbReference type="RuleBase" id="RU363034"/>
    </source>
</evidence>
<keyword evidence="3" id="KW-0732">Signal</keyword>
<keyword evidence="2" id="KW-0378">Hydrolase</keyword>
<dbReference type="EMBL" id="JAKKPZ010000195">
    <property type="protein sequence ID" value="KAI1699018.1"/>
    <property type="molecule type" value="Genomic_DNA"/>
</dbReference>
<feature type="domain" description="Peptidase S1" evidence="4">
    <location>
        <begin position="44"/>
        <end position="288"/>
    </location>
</feature>
<dbReference type="PANTHER" id="PTHR24253">
    <property type="entry name" value="TRANSMEMBRANE PROTEASE SERINE"/>
    <property type="match status" value="1"/>
</dbReference>
<evidence type="ECO:0000256" key="1">
    <source>
        <dbReference type="ARBA" id="ARBA00023157"/>
    </source>
</evidence>
<feature type="chain" id="PRO_5042236008" evidence="3">
    <location>
        <begin position="26"/>
        <end position="299"/>
    </location>
</feature>
<dbReference type="SUPFAM" id="SSF50494">
    <property type="entry name" value="Trypsin-like serine proteases"/>
    <property type="match status" value="1"/>
</dbReference>
<sequence>MAARLFLCAIRVIFCLFVFAKVGISDLNCGISSSGIPPPSHDRIINGYNISSGDHPWLVSLLYSKSNGTEIIAGFCGGTILSDRWILTAAHCTDRDGLAGYRFFYGAVNYKDAEAKTVKIKRSINHPEFHRPKRNLDIALAELSEPLTFNDKVQPICLVKKYKEVRHSMAVVIGWGSYSASPGQGPPGLETMPTIAQETNVPLANLEECLPNLRPAKKEYNICAGALNRGTEEGDSGSPLMVNKNGRWWQIGAVSRGQYLGKDWHNVTGLTIYSRVTRACQWIEETTSGEVKCHDMELH</sequence>